<feature type="transmembrane region" description="Helical" evidence="1">
    <location>
        <begin position="381"/>
        <end position="399"/>
    </location>
</feature>
<gene>
    <name evidence="2" type="ORF">DT594_17100</name>
</gene>
<keyword evidence="1" id="KW-0812">Transmembrane</keyword>
<feature type="transmembrane region" description="Helical" evidence="1">
    <location>
        <begin position="358"/>
        <end position="375"/>
    </location>
</feature>
<comment type="caution">
    <text evidence="2">The sequence shown here is derived from an EMBL/GenBank/DDBJ whole genome shotgun (WGS) entry which is preliminary data.</text>
</comment>
<feature type="transmembrane region" description="Helical" evidence="1">
    <location>
        <begin position="65"/>
        <end position="86"/>
    </location>
</feature>
<feature type="transmembrane region" description="Helical" evidence="1">
    <location>
        <begin position="39"/>
        <end position="59"/>
    </location>
</feature>
<organism evidence="2 3">
    <name type="scientific">Halopseudomonas laoshanensis</name>
    <dbReference type="NCBI Taxonomy" id="2268758"/>
    <lineage>
        <taxon>Bacteria</taxon>
        <taxon>Pseudomonadati</taxon>
        <taxon>Pseudomonadota</taxon>
        <taxon>Gammaproteobacteria</taxon>
        <taxon>Pseudomonadales</taxon>
        <taxon>Pseudomonadaceae</taxon>
        <taxon>Halopseudomonas</taxon>
    </lineage>
</organism>
<evidence type="ECO:0008006" key="4">
    <source>
        <dbReference type="Google" id="ProtNLM"/>
    </source>
</evidence>
<dbReference type="Proteomes" id="UP000463138">
    <property type="component" value="Unassembled WGS sequence"/>
</dbReference>
<keyword evidence="1" id="KW-1133">Transmembrane helix</keyword>
<dbReference type="AlphaFoldDB" id="A0A7V7GNV1"/>
<evidence type="ECO:0000256" key="1">
    <source>
        <dbReference type="SAM" id="Phobius"/>
    </source>
</evidence>
<sequence>MFKQLLAYRNLLFILILLNSGIFFLTDDKKAGLPFMRELYLFGMVIAAGMLLFMWKRVYQSKSSLWILFLGGVLPLASAILANLNYGQPIIYGLLEERRSLLYLSFFPTLYLLIKTAPTQKHLENFFLYSAVLCGVVGFLYYFGIIPENTNISFHVDEKDFVETLRPNRFMIGSSYVSIAVFMLLYSMRDRVSVARVGLLLFFAAYLWLVIQTRQTMVIWSLAALWIFRNRIGSLLKLGSLASAVLVFSFFLVPEFYVEQYERFNALLFEATSGPGVRENTVAVILQAVRDNYYVGLGALSLQWNGGFSGMYGPHFYLSDVGIVGVYHRFGFLTPLIALIFYGGYLWIMRQCKHKGPLLLAFQLTFWFGMLNMLLSNALMYGGATLGIAAACFVYFAKVRNPAREQGRTPISPPINWAHHDQLQRRNY</sequence>
<protein>
    <recommendedName>
        <fullName evidence="4">O-antigen polymerase</fullName>
    </recommendedName>
</protein>
<dbReference type="OrthoDB" id="6761315at2"/>
<feature type="transmembrane region" description="Helical" evidence="1">
    <location>
        <begin position="194"/>
        <end position="211"/>
    </location>
</feature>
<dbReference type="EMBL" id="QOVF01000008">
    <property type="protein sequence ID" value="KAA0691298.1"/>
    <property type="molecule type" value="Genomic_DNA"/>
</dbReference>
<feature type="transmembrane region" description="Helical" evidence="1">
    <location>
        <begin position="6"/>
        <end position="27"/>
    </location>
</feature>
<evidence type="ECO:0000313" key="2">
    <source>
        <dbReference type="EMBL" id="KAA0691298.1"/>
    </source>
</evidence>
<reference evidence="2 3" key="1">
    <citation type="submission" date="2018-07" db="EMBL/GenBank/DDBJ databases">
        <title>Pseudomonas laoshanensis sp. nov., isolated from soil.</title>
        <authorList>
            <person name="Sun J."/>
            <person name="Yu L."/>
            <person name="Wang M."/>
            <person name="Zhang C."/>
        </authorList>
    </citation>
    <scope>NUCLEOTIDE SEQUENCE [LARGE SCALE GENOMIC DNA]</scope>
    <source>
        <strain evidence="2 3">Y22</strain>
    </source>
</reference>
<feature type="transmembrane region" description="Helical" evidence="1">
    <location>
        <begin position="126"/>
        <end position="146"/>
    </location>
</feature>
<feature type="transmembrane region" description="Helical" evidence="1">
    <location>
        <begin position="232"/>
        <end position="253"/>
    </location>
</feature>
<evidence type="ECO:0000313" key="3">
    <source>
        <dbReference type="Proteomes" id="UP000463138"/>
    </source>
</evidence>
<name>A0A7V7GNV1_9GAMM</name>
<feature type="transmembrane region" description="Helical" evidence="1">
    <location>
        <begin position="167"/>
        <end position="188"/>
    </location>
</feature>
<keyword evidence="3" id="KW-1185">Reference proteome</keyword>
<proteinExistence type="predicted"/>
<keyword evidence="1" id="KW-0472">Membrane</keyword>
<feature type="transmembrane region" description="Helical" evidence="1">
    <location>
        <begin position="98"/>
        <end position="114"/>
    </location>
</feature>
<feature type="transmembrane region" description="Helical" evidence="1">
    <location>
        <begin position="326"/>
        <end position="346"/>
    </location>
</feature>
<accession>A0A7V7GNV1</accession>
<dbReference type="RefSeq" id="WP_149334163.1">
    <property type="nucleotide sequence ID" value="NZ_QOVF01000008.1"/>
</dbReference>